<sequence length="96" mass="10771">MDAGRLAAPLRALSAGCHASPPRRPNEGAERQPSSGMFTKTMCMKWLKISKRMELLRLRLLIQGGHLLMDSDEDKKDQHLLMDADEKDSHLLMDVG</sequence>
<proteinExistence type="predicted"/>
<dbReference type="EMBL" id="CM003374">
    <property type="protein sequence ID" value="KOM40783.1"/>
    <property type="molecule type" value="Genomic_DNA"/>
</dbReference>
<dbReference type="Proteomes" id="UP000053144">
    <property type="component" value="Chromosome 4"/>
</dbReference>
<protein>
    <submittedName>
        <fullName evidence="2">Uncharacterized protein</fullName>
    </submittedName>
</protein>
<dbReference type="Gramene" id="KOM40783">
    <property type="protein sequence ID" value="KOM40783"/>
    <property type="gene ID" value="LR48_Vigan04g098100"/>
</dbReference>
<evidence type="ECO:0000256" key="1">
    <source>
        <dbReference type="SAM" id="MobiDB-lite"/>
    </source>
</evidence>
<reference evidence="3" key="1">
    <citation type="journal article" date="2015" name="Proc. Natl. Acad. Sci. U.S.A.">
        <title>Genome sequencing of adzuki bean (Vigna angularis) provides insight into high starch and low fat accumulation and domestication.</title>
        <authorList>
            <person name="Yang K."/>
            <person name="Tian Z."/>
            <person name="Chen C."/>
            <person name="Luo L."/>
            <person name="Zhao B."/>
            <person name="Wang Z."/>
            <person name="Yu L."/>
            <person name="Li Y."/>
            <person name="Sun Y."/>
            <person name="Li W."/>
            <person name="Chen Y."/>
            <person name="Li Y."/>
            <person name="Zhang Y."/>
            <person name="Ai D."/>
            <person name="Zhao J."/>
            <person name="Shang C."/>
            <person name="Ma Y."/>
            <person name="Wu B."/>
            <person name="Wang M."/>
            <person name="Gao L."/>
            <person name="Sun D."/>
            <person name="Zhang P."/>
            <person name="Guo F."/>
            <person name="Wang W."/>
            <person name="Li Y."/>
            <person name="Wang J."/>
            <person name="Varshney R.K."/>
            <person name="Wang J."/>
            <person name="Ling H.Q."/>
            <person name="Wan P."/>
        </authorList>
    </citation>
    <scope>NUCLEOTIDE SEQUENCE</scope>
    <source>
        <strain evidence="3">cv. Jingnong 6</strain>
    </source>
</reference>
<feature type="region of interest" description="Disordered" evidence="1">
    <location>
        <begin position="1"/>
        <end position="36"/>
    </location>
</feature>
<accession>A0A0L9UDE7</accession>
<evidence type="ECO:0000313" key="3">
    <source>
        <dbReference type="Proteomes" id="UP000053144"/>
    </source>
</evidence>
<name>A0A0L9UDE7_PHAAN</name>
<dbReference type="AlphaFoldDB" id="A0A0L9UDE7"/>
<evidence type="ECO:0000313" key="2">
    <source>
        <dbReference type="EMBL" id="KOM40783.1"/>
    </source>
</evidence>
<organism evidence="2 3">
    <name type="scientific">Phaseolus angularis</name>
    <name type="common">Azuki bean</name>
    <name type="synonym">Vigna angularis</name>
    <dbReference type="NCBI Taxonomy" id="3914"/>
    <lineage>
        <taxon>Eukaryota</taxon>
        <taxon>Viridiplantae</taxon>
        <taxon>Streptophyta</taxon>
        <taxon>Embryophyta</taxon>
        <taxon>Tracheophyta</taxon>
        <taxon>Spermatophyta</taxon>
        <taxon>Magnoliopsida</taxon>
        <taxon>eudicotyledons</taxon>
        <taxon>Gunneridae</taxon>
        <taxon>Pentapetalae</taxon>
        <taxon>rosids</taxon>
        <taxon>fabids</taxon>
        <taxon>Fabales</taxon>
        <taxon>Fabaceae</taxon>
        <taxon>Papilionoideae</taxon>
        <taxon>50 kb inversion clade</taxon>
        <taxon>NPAAA clade</taxon>
        <taxon>indigoferoid/millettioid clade</taxon>
        <taxon>Phaseoleae</taxon>
        <taxon>Vigna</taxon>
    </lineage>
</organism>
<gene>
    <name evidence="2" type="ORF">LR48_Vigan04g098100</name>
</gene>